<gene>
    <name evidence="1" type="ORF">HW561_02165</name>
</gene>
<protein>
    <submittedName>
        <fullName evidence="1">Uncharacterized protein</fullName>
    </submittedName>
</protein>
<organism evidence="1 2">
    <name type="scientific">Ruegeria haliotis</name>
    <dbReference type="NCBI Taxonomy" id="2747601"/>
    <lineage>
        <taxon>Bacteria</taxon>
        <taxon>Pseudomonadati</taxon>
        <taxon>Pseudomonadota</taxon>
        <taxon>Alphaproteobacteria</taxon>
        <taxon>Rhodobacterales</taxon>
        <taxon>Roseobacteraceae</taxon>
        <taxon>Ruegeria</taxon>
    </lineage>
</organism>
<accession>A0ABX2PLV9</accession>
<sequence>MTVFDDVKELVQSISPQCICDDCITQKLNLSVRQHANHKSRALAELADFNRANQICSICGAQKLSIGTV</sequence>
<evidence type="ECO:0000313" key="1">
    <source>
        <dbReference type="EMBL" id="NVO54592.1"/>
    </source>
</evidence>
<comment type="caution">
    <text evidence="1">The sequence shown here is derived from an EMBL/GenBank/DDBJ whole genome shotgun (WGS) entry which is preliminary data.</text>
</comment>
<name>A0ABX2PLV9_9RHOB</name>
<proteinExistence type="predicted"/>
<dbReference type="Proteomes" id="UP000630805">
    <property type="component" value="Unassembled WGS sequence"/>
</dbReference>
<reference evidence="1 2" key="1">
    <citation type="submission" date="2020-06" db="EMBL/GenBank/DDBJ databases">
        <authorList>
            <person name="Cao W.R."/>
        </authorList>
    </citation>
    <scope>NUCLEOTIDE SEQUENCE [LARGE SCALE GENOMIC DNA]</scope>
    <source>
        <strain evidence="1 2">B1Z28</strain>
    </source>
</reference>
<dbReference type="EMBL" id="JABXWT010000001">
    <property type="protein sequence ID" value="NVO54592.1"/>
    <property type="molecule type" value="Genomic_DNA"/>
</dbReference>
<dbReference type="RefSeq" id="WP_176861576.1">
    <property type="nucleotide sequence ID" value="NZ_JABXWT010000001.1"/>
</dbReference>
<evidence type="ECO:0000313" key="2">
    <source>
        <dbReference type="Proteomes" id="UP000630805"/>
    </source>
</evidence>
<keyword evidence="2" id="KW-1185">Reference proteome</keyword>